<feature type="compositionally biased region" description="Gly residues" evidence="1">
    <location>
        <begin position="89"/>
        <end position="107"/>
    </location>
</feature>
<feature type="compositionally biased region" description="Basic residues" evidence="1">
    <location>
        <begin position="26"/>
        <end position="58"/>
    </location>
</feature>
<proteinExistence type="predicted"/>
<evidence type="ECO:0000313" key="3">
    <source>
        <dbReference type="Proteomes" id="UP001488838"/>
    </source>
</evidence>
<sequence length="144" mass="15177">MHGRQFVSAGPPVSGRSGVLHLCARHSRCRSQGHQARRGGPRTARRSRQRPLARRRELRLHPAAGAAATPLRGPSGPGPRQAARRTARGHGGGGASAGRPVGVGGAERPGCEPGGHVFKCAVADCRGEERTYSWPEGSRMVTIK</sequence>
<dbReference type="Proteomes" id="UP001488838">
    <property type="component" value="Unassembled WGS sequence"/>
</dbReference>
<protein>
    <recommendedName>
        <fullName evidence="4">MHC class I antigen</fullName>
    </recommendedName>
</protein>
<name>A0AAW0HWT1_MYOGA</name>
<gene>
    <name evidence="2" type="ORF">U0070_009870</name>
</gene>
<evidence type="ECO:0000256" key="1">
    <source>
        <dbReference type="SAM" id="MobiDB-lite"/>
    </source>
</evidence>
<dbReference type="AlphaFoldDB" id="A0AAW0HWT1"/>
<dbReference type="EMBL" id="JBBHLL010000296">
    <property type="protein sequence ID" value="KAK7806645.1"/>
    <property type="molecule type" value="Genomic_DNA"/>
</dbReference>
<comment type="caution">
    <text evidence="2">The sequence shown here is derived from an EMBL/GenBank/DDBJ whole genome shotgun (WGS) entry which is preliminary data.</text>
</comment>
<organism evidence="2 3">
    <name type="scientific">Myodes glareolus</name>
    <name type="common">Bank vole</name>
    <name type="synonym">Clethrionomys glareolus</name>
    <dbReference type="NCBI Taxonomy" id="447135"/>
    <lineage>
        <taxon>Eukaryota</taxon>
        <taxon>Metazoa</taxon>
        <taxon>Chordata</taxon>
        <taxon>Craniata</taxon>
        <taxon>Vertebrata</taxon>
        <taxon>Euteleostomi</taxon>
        <taxon>Mammalia</taxon>
        <taxon>Eutheria</taxon>
        <taxon>Euarchontoglires</taxon>
        <taxon>Glires</taxon>
        <taxon>Rodentia</taxon>
        <taxon>Myomorpha</taxon>
        <taxon>Muroidea</taxon>
        <taxon>Cricetidae</taxon>
        <taxon>Arvicolinae</taxon>
        <taxon>Myodes</taxon>
    </lineage>
</organism>
<keyword evidence="3" id="KW-1185">Reference proteome</keyword>
<evidence type="ECO:0008006" key="4">
    <source>
        <dbReference type="Google" id="ProtNLM"/>
    </source>
</evidence>
<feature type="region of interest" description="Disordered" evidence="1">
    <location>
        <begin position="26"/>
        <end position="116"/>
    </location>
</feature>
<reference evidence="2 3" key="1">
    <citation type="journal article" date="2023" name="bioRxiv">
        <title>Conserved and derived expression patterns and positive selection on dental genes reveal complex evolutionary context of ever-growing rodent molars.</title>
        <authorList>
            <person name="Calamari Z.T."/>
            <person name="Song A."/>
            <person name="Cohen E."/>
            <person name="Akter M."/>
            <person name="Roy R.D."/>
            <person name="Hallikas O."/>
            <person name="Christensen M.M."/>
            <person name="Li P."/>
            <person name="Marangoni P."/>
            <person name="Jernvall J."/>
            <person name="Klein O.D."/>
        </authorList>
    </citation>
    <scope>NUCLEOTIDE SEQUENCE [LARGE SCALE GENOMIC DNA]</scope>
    <source>
        <strain evidence="2">V071</strain>
    </source>
</reference>
<accession>A0AAW0HWT1</accession>
<evidence type="ECO:0000313" key="2">
    <source>
        <dbReference type="EMBL" id="KAK7806645.1"/>
    </source>
</evidence>